<dbReference type="Gene3D" id="1.10.8.640">
    <property type="entry name" value="Cytochrome C biogenesis protein"/>
    <property type="match status" value="1"/>
</dbReference>
<keyword evidence="2 7" id="KW-0349">Heme</keyword>
<dbReference type="Proteomes" id="UP000245765">
    <property type="component" value="Unassembled WGS sequence"/>
</dbReference>
<dbReference type="CDD" id="cd16378">
    <property type="entry name" value="CcmH_N"/>
    <property type="match status" value="1"/>
</dbReference>
<keyword evidence="10" id="KW-1185">Reference proteome</keyword>
<dbReference type="InterPro" id="IPR005616">
    <property type="entry name" value="CcmH/CycL/Ccl2/NrfF_N"/>
</dbReference>
<keyword evidence="5" id="KW-0201">Cytochrome c-type biogenesis</keyword>
<evidence type="ECO:0000313" key="10">
    <source>
        <dbReference type="Proteomes" id="UP000245765"/>
    </source>
</evidence>
<evidence type="ECO:0000256" key="6">
    <source>
        <dbReference type="ARBA" id="ARBA00023004"/>
    </source>
</evidence>
<protein>
    <recommendedName>
        <fullName evidence="7">Cytochrome c-type biogenesis protein</fullName>
    </recommendedName>
</protein>
<evidence type="ECO:0000313" key="9">
    <source>
        <dbReference type="EMBL" id="PWS38788.1"/>
    </source>
</evidence>
<keyword evidence="7" id="KW-0812">Transmembrane</keyword>
<dbReference type="AlphaFoldDB" id="A0A317FMP4"/>
<name>A0A317FMP4_9PROT</name>
<keyword evidence="6 7" id="KW-0408">Iron</keyword>
<dbReference type="InterPro" id="IPR051263">
    <property type="entry name" value="C-type_cytochrome_biogenesis"/>
</dbReference>
<evidence type="ECO:0000256" key="2">
    <source>
        <dbReference type="ARBA" id="ARBA00022617"/>
    </source>
</evidence>
<feature type="domain" description="CcmH/CycL/Ccl2/NrfF N-terminal" evidence="8">
    <location>
        <begin position="56"/>
        <end position="196"/>
    </location>
</feature>
<comment type="caution">
    <text evidence="9">The sequence shown here is derived from an EMBL/GenBank/DDBJ whole genome shotgun (WGS) entry which is preliminary data.</text>
</comment>
<evidence type="ECO:0000259" key="8">
    <source>
        <dbReference type="Pfam" id="PF03918"/>
    </source>
</evidence>
<dbReference type="GO" id="GO:0005886">
    <property type="term" value="C:plasma membrane"/>
    <property type="evidence" value="ECO:0007669"/>
    <property type="project" value="TreeGrafter"/>
</dbReference>
<evidence type="ECO:0000256" key="4">
    <source>
        <dbReference type="ARBA" id="ARBA00022729"/>
    </source>
</evidence>
<dbReference type="OrthoDB" id="9804975at2"/>
<evidence type="ECO:0000256" key="1">
    <source>
        <dbReference type="ARBA" id="ARBA00010342"/>
    </source>
</evidence>
<comment type="similarity">
    <text evidence="1 7">Belongs to the CcmH/CycL/Ccl2/NrfF family.</text>
</comment>
<proteinExistence type="inferred from homology"/>
<dbReference type="Pfam" id="PF03918">
    <property type="entry name" value="CcmH"/>
    <property type="match status" value="1"/>
</dbReference>
<evidence type="ECO:0000256" key="7">
    <source>
        <dbReference type="RuleBase" id="RU364112"/>
    </source>
</evidence>
<feature type="transmembrane region" description="Helical" evidence="7">
    <location>
        <begin position="147"/>
        <end position="171"/>
    </location>
</feature>
<gene>
    <name evidence="9" type="ORF">DFH01_05925</name>
</gene>
<dbReference type="GO" id="GO:0017004">
    <property type="term" value="P:cytochrome complex assembly"/>
    <property type="evidence" value="ECO:0007669"/>
    <property type="project" value="UniProtKB-KW"/>
</dbReference>
<comment type="function">
    <text evidence="7">Possible subunit of a heme lyase.</text>
</comment>
<dbReference type="InterPro" id="IPR038297">
    <property type="entry name" value="CcmH/CycL/NrfF/Ccl2_sf"/>
</dbReference>
<keyword evidence="7" id="KW-0472">Membrane</keyword>
<organism evidence="9 10">
    <name type="scientific">Falsiroseomonas bella</name>
    <dbReference type="NCBI Taxonomy" id="2184016"/>
    <lineage>
        <taxon>Bacteria</taxon>
        <taxon>Pseudomonadati</taxon>
        <taxon>Pseudomonadota</taxon>
        <taxon>Alphaproteobacteria</taxon>
        <taxon>Acetobacterales</taxon>
        <taxon>Roseomonadaceae</taxon>
        <taxon>Falsiroseomonas</taxon>
    </lineage>
</organism>
<keyword evidence="7" id="KW-1133">Transmembrane helix</keyword>
<keyword evidence="4 7" id="KW-0732">Signal</keyword>
<feature type="transmembrane region" description="Helical" evidence="7">
    <location>
        <begin position="49"/>
        <end position="68"/>
    </location>
</feature>
<dbReference type="PANTHER" id="PTHR47870">
    <property type="entry name" value="CYTOCHROME C-TYPE BIOGENESIS PROTEIN CCMH"/>
    <property type="match status" value="1"/>
</dbReference>
<sequence>MRCPQTPGGGSAALAWRRPPLRVAGLSVCARRAFARSARVVRTARLRRGAGRLLLLVSLLLPLHALAVSNPADMLPDPAMEERARNLGRDIRCMVCQNQSIEDSEVGLARDLRLIVRERIAAGETDEQVKAFLHARYGDFVLLKPPFAWSTAALWATPAIAVLLGLGLIIAMRRRQAQVAGPPPLTEEERRRLAALGVTPGGTGQDGKRA</sequence>
<evidence type="ECO:0000256" key="5">
    <source>
        <dbReference type="ARBA" id="ARBA00022748"/>
    </source>
</evidence>
<reference evidence="10" key="1">
    <citation type="submission" date="2018-05" db="EMBL/GenBank/DDBJ databases">
        <authorList>
            <person name="Du Z."/>
            <person name="Wang X."/>
        </authorList>
    </citation>
    <scope>NUCLEOTIDE SEQUENCE [LARGE SCALE GENOMIC DNA]</scope>
    <source>
        <strain evidence="10">CQN31</strain>
    </source>
</reference>
<accession>A0A317FMP4</accession>
<dbReference type="GO" id="GO:0046872">
    <property type="term" value="F:metal ion binding"/>
    <property type="evidence" value="ECO:0007669"/>
    <property type="project" value="UniProtKB-KW"/>
</dbReference>
<keyword evidence="3 7" id="KW-0479">Metal-binding</keyword>
<dbReference type="EMBL" id="QGNA01000001">
    <property type="protein sequence ID" value="PWS38788.1"/>
    <property type="molecule type" value="Genomic_DNA"/>
</dbReference>
<dbReference type="PANTHER" id="PTHR47870:SF1">
    <property type="entry name" value="CYTOCHROME C-TYPE BIOGENESIS PROTEIN CCMH"/>
    <property type="match status" value="1"/>
</dbReference>
<evidence type="ECO:0000256" key="3">
    <source>
        <dbReference type="ARBA" id="ARBA00022723"/>
    </source>
</evidence>